<reference evidence="1 2" key="1">
    <citation type="submission" date="2018-02" db="EMBL/GenBank/DDBJ databases">
        <title>Isolation, characterization and comparative genomics of Xanthomonas oryzae pv. oryzae bacteriophages.</title>
        <authorList>
            <person name="Varga I."/>
            <person name="Molnar J."/>
            <person name="Gazdag A."/>
            <person name="Szucs D."/>
            <person name="Doffkay Z."/>
            <person name="Valappil S.K."/>
            <person name="Papp S."/>
            <person name="Pinter R."/>
            <person name="Vera Cruz C.M."/>
            <person name="Ricardo O."/>
            <person name="Vizi T."/>
            <person name="Schneider G."/>
            <person name="Rakhely G."/>
            <person name="Kovacs T."/>
        </authorList>
    </citation>
    <scope>NUCLEOTIDE SEQUENCE [LARGE SCALE GENOMIC DNA]</scope>
</reference>
<dbReference type="KEGG" id="vg:64408787"/>
<sequence length="60" mass="6695">MNTDRKIYVTDKIVAIRNPRAESSARFILRVARLFGEFGGAPELAKTQHATRTNHGNPLS</sequence>
<protein>
    <submittedName>
        <fullName evidence="1">Uncharacterized protein</fullName>
    </submittedName>
</protein>
<dbReference type="RefSeq" id="YP_010052418.1">
    <property type="nucleotide sequence ID" value="NC_054458.1"/>
</dbReference>
<dbReference type="EMBL" id="MG944227">
    <property type="protein sequence ID" value="AVO23652.1"/>
    <property type="molecule type" value="Genomic_DNA"/>
</dbReference>
<evidence type="ECO:0000313" key="1">
    <source>
        <dbReference type="EMBL" id="AVO23652.1"/>
    </source>
</evidence>
<dbReference type="Proteomes" id="UP000289438">
    <property type="component" value="Segment"/>
</dbReference>
<organism evidence="1 2">
    <name type="scientific">Xanthomonas phage XPP1</name>
    <dbReference type="NCBI Taxonomy" id="2099853"/>
    <lineage>
        <taxon>Viruses</taxon>
        <taxon>Duplodnaviria</taxon>
        <taxon>Heunggongvirae</taxon>
        <taxon>Uroviricota</taxon>
        <taxon>Caudoviricetes</taxon>
        <taxon>Kantovirinae</taxon>
        <taxon>Tsukubavirus</taxon>
        <taxon>Tsukubavirus XPP1</taxon>
    </lineage>
</organism>
<proteinExistence type="predicted"/>
<accession>A0A3S7HHJ6</accession>
<dbReference type="GeneID" id="64408787"/>
<name>A0A3S7HHJ6_9CAUD</name>
<evidence type="ECO:0000313" key="2">
    <source>
        <dbReference type="Proteomes" id="UP000289438"/>
    </source>
</evidence>
<keyword evidence="2" id="KW-1185">Reference proteome</keyword>